<evidence type="ECO:0000313" key="2">
    <source>
        <dbReference type="EMBL" id="TMW12671.1"/>
    </source>
</evidence>
<dbReference type="PANTHER" id="PTHR19353:SF84">
    <property type="entry name" value="ACYL-COA DELTA-9-DESATURASE, DESB"/>
    <property type="match status" value="1"/>
</dbReference>
<gene>
    <name evidence="2" type="ORF">FGS76_09940</name>
</gene>
<proteinExistence type="predicted"/>
<dbReference type="CDD" id="cd03506">
    <property type="entry name" value="Delta6-FADS-like"/>
    <property type="match status" value="1"/>
</dbReference>
<evidence type="ECO:0000313" key="3">
    <source>
        <dbReference type="Proteomes" id="UP000739180"/>
    </source>
</evidence>
<protein>
    <submittedName>
        <fullName evidence="2">Acyl-CoA desaturase</fullName>
    </submittedName>
</protein>
<dbReference type="Pfam" id="PF00487">
    <property type="entry name" value="FA_desaturase"/>
    <property type="match status" value="1"/>
</dbReference>
<name>A0ABY2XM40_9GAMM</name>
<organism evidence="2 3">
    <name type="scientific">Alloalcanivorax gelatiniphagus</name>
    <dbReference type="NCBI Taxonomy" id="1194167"/>
    <lineage>
        <taxon>Bacteria</taxon>
        <taxon>Pseudomonadati</taxon>
        <taxon>Pseudomonadota</taxon>
        <taxon>Gammaproteobacteria</taxon>
        <taxon>Oceanospirillales</taxon>
        <taxon>Alcanivoracaceae</taxon>
        <taxon>Alloalcanivorax</taxon>
    </lineage>
</organism>
<keyword evidence="3" id="KW-1185">Reference proteome</keyword>
<dbReference type="Proteomes" id="UP000739180">
    <property type="component" value="Unassembled WGS sequence"/>
</dbReference>
<dbReference type="PANTHER" id="PTHR19353">
    <property type="entry name" value="FATTY ACID DESATURASE 2"/>
    <property type="match status" value="1"/>
</dbReference>
<dbReference type="EMBL" id="VCQT01000031">
    <property type="protein sequence ID" value="TMW12671.1"/>
    <property type="molecule type" value="Genomic_DNA"/>
</dbReference>
<comment type="caution">
    <text evidence="2">The sequence shown here is derived from an EMBL/GenBank/DDBJ whole genome shotgun (WGS) entry which is preliminary data.</text>
</comment>
<dbReference type="InterPro" id="IPR005804">
    <property type="entry name" value="FA_desaturase_dom"/>
</dbReference>
<evidence type="ECO:0000259" key="1">
    <source>
        <dbReference type="Pfam" id="PF00487"/>
    </source>
</evidence>
<feature type="domain" description="Fatty acid desaturase" evidence="1">
    <location>
        <begin position="77"/>
        <end position="343"/>
    </location>
</feature>
<dbReference type="RefSeq" id="WP_138772485.1">
    <property type="nucleotide sequence ID" value="NZ_JBHSSX010000073.1"/>
</dbReference>
<reference evidence="2 3" key="1">
    <citation type="submission" date="2019-05" db="EMBL/GenBank/DDBJ databases">
        <title>Genome of Alcanivorax gelatiniphagus, an oil degrading marine bacteria.</title>
        <authorList>
            <person name="Kwon K.K."/>
        </authorList>
    </citation>
    <scope>NUCLEOTIDE SEQUENCE [LARGE SCALE GENOMIC DNA]</scope>
    <source>
        <strain evidence="2 3">MEBiC 08158</strain>
    </source>
</reference>
<dbReference type="InterPro" id="IPR012171">
    <property type="entry name" value="Fatty_acid_desaturase"/>
</dbReference>
<sequence length="380" mass="43883">MNAKVENLDPVIFERQGVRLTRSQVEAFGREIEALRDEVMSDLGEQDARYIRRLVKTQKSMELAGRGLLFLSVLPPAWLAGTALLSVSKILENMEIGHNVMHAQWDWLNDPALDSSTYDWDNTCPAEQWKHSHNYMHHTFTNVVGKDRDVGYGILRLSEDQPWNPLYLAQPAYNWALAALFQWGVAFHDLEYEKLLKGEKSFAEYRVQRRKIMKKVRKQVLKDYLLFPALAGPFFPLVFAGNLSANLTRNLWAYLIIFCGHFTEHAEMFSEADIENESRGQWYLRQLLGSSNLEGGPLFHIMSGNLSHQIEHHLFPDMPSNRYKELAPRVREIADRYGLHYNTGRLGQQFGTVLKRINRMALPNRVLRGLSRRRANSAPM</sequence>
<accession>A0ABY2XM40</accession>